<dbReference type="EMBL" id="CABFNS010000368">
    <property type="protein sequence ID" value="VUC21321.1"/>
    <property type="molecule type" value="Genomic_DNA"/>
</dbReference>
<accession>A0ABY6TTB6</accession>
<organism evidence="2 3">
    <name type="scientific">Bionectria ochroleuca</name>
    <name type="common">Gliocladium roseum</name>
    <dbReference type="NCBI Taxonomy" id="29856"/>
    <lineage>
        <taxon>Eukaryota</taxon>
        <taxon>Fungi</taxon>
        <taxon>Dikarya</taxon>
        <taxon>Ascomycota</taxon>
        <taxon>Pezizomycotina</taxon>
        <taxon>Sordariomycetes</taxon>
        <taxon>Hypocreomycetidae</taxon>
        <taxon>Hypocreales</taxon>
        <taxon>Bionectriaceae</taxon>
        <taxon>Clonostachys</taxon>
    </lineage>
</organism>
<evidence type="ECO:0000259" key="1">
    <source>
        <dbReference type="Pfam" id="PF00144"/>
    </source>
</evidence>
<dbReference type="Pfam" id="PF00144">
    <property type="entry name" value="Beta-lactamase"/>
    <property type="match status" value="1"/>
</dbReference>
<comment type="caution">
    <text evidence="2">The sequence shown here is derived from an EMBL/GenBank/DDBJ whole genome shotgun (WGS) entry which is preliminary data.</text>
</comment>
<dbReference type="InterPro" id="IPR012338">
    <property type="entry name" value="Beta-lactam/transpept-like"/>
</dbReference>
<keyword evidence="3" id="KW-1185">Reference proteome</keyword>
<reference evidence="2 3" key="1">
    <citation type="submission" date="2019-06" db="EMBL/GenBank/DDBJ databases">
        <authorList>
            <person name="Broberg M."/>
        </authorList>
    </citation>
    <scope>NUCLEOTIDE SEQUENCE [LARGE SCALE GENOMIC DNA]</scope>
</reference>
<gene>
    <name evidence="2" type="ORF">CLO192961_LOCUS48767</name>
</gene>
<evidence type="ECO:0000313" key="3">
    <source>
        <dbReference type="Proteomes" id="UP000766486"/>
    </source>
</evidence>
<dbReference type="Proteomes" id="UP000766486">
    <property type="component" value="Unassembled WGS sequence"/>
</dbReference>
<dbReference type="PANTHER" id="PTHR43319">
    <property type="entry name" value="BETA-LACTAMASE-RELATED"/>
    <property type="match status" value="1"/>
</dbReference>
<name>A0ABY6TTB6_BIOOC</name>
<feature type="domain" description="Beta-lactamase-related" evidence="1">
    <location>
        <begin position="28"/>
        <end position="354"/>
    </location>
</feature>
<proteinExistence type="predicted"/>
<dbReference type="PANTHER" id="PTHR43319:SF3">
    <property type="entry name" value="BETA-LACTAMASE-RELATED DOMAIN-CONTAINING PROTEIN"/>
    <property type="match status" value="1"/>
</dbReference>
<sequence length="376" mass="41223">MAYIHGYCAPPFEEIRAILQDACNFGDEIGVSFALNVDGNMLVDLYGGYEDRHQTRPWNWNTTVPIWSCSKAVTSLAMLKLVDSGILNPRARVSTYWPEFAANGKGGIELRHILSHTSGMSGIRALITPQQAADENLMAALLADQAPLWPPTTASGYHTGTWRHLLGQVVARTTGMTLTGLVQTEILNALEVDYFHNSEFQGSKAEIVCHDNPIRLPVGRYPLGPVAERTLRNPIRDPGAPMTASAYSNARSLATILSTISRGGLDANGRQFLRPETVDMIFQEHSRGEDLVLQKPLRWGLGYALAGDGGLPDDEWLPRGNRMCYWGGWGGSLVVMDCDRRVTLAFTMNKMDSSLPMANQTARQCVRAAYDVLGGA</sequence>
<dbReference type="Gene3D" id="3.40.710.10">
    <property type="entry name" value="DD-peptidase/beta-lactamase superfamily"/>
    <property type="match status" value="1"/>
</dbReference>
<evidence type="ECO:0000313" key="2">
    <source>
        <dbReference type="EMBL" id="VUC21321.1"/>
    </source>
</evidence>
<protein>
    <recommendedName>
        <fullName evidence="1">Beta-lactamase-related domain-containing protein</fullName>
    </recommendedName>
</protein>
<dbReference type="InterPro" id="IPR001466">
    <property type="entry name" value="Beta-lactam-related"/>
</dbReference>
<dbReference type="InterPro" id="IPR052907">
    <property type="entry name" value="Beta-lactamase/esterase"/>
</dbReference>
<dbReference type="SUPFAM" id="SSF56601">
    <property type="entry name" value="beta-lactamase/transpeptidase-like"/>
    <property type="match status" value="1"/>
</dbReference>